<keyword evidence="7" id="KW-1185">Reference proteome</keyword>
<keyword evidence="3 4" id="KW-0408">Iron</keyword>
<dbReference type="EMBL" id="AP018694">
    <property type="protein sequence ID" value="BBE19434.1"/>
    <property type="molecule type" value="Genomic_DNA"/>
</dbReference>
<gene>
    <name evidence="6" type="ORF">AQPE_3619</name>
</gene>
<organism evidence="6 7">
    <name type="scientific">Aquipluma nitroreducens</name>
    <dbReference type="NCBI Taxonomy" id="2010828"/>
    <lineage>
        <taxon>Bacteria</taxon>
        <taxon>Pseudomonadati</taxon>
        <taxon>Bacteroidota</taxon>
        <taxon>Bacteroidia</taxon>
        <taxon>Marinilabiliales</taxon>
        <taxon>Prolixibacteraceae</taxon>
        <taxon>Aquipluma</taxon>
    </lineage>
</organism>
<sequence>MELKNTIKSLAAIALILAFGSCDRDRNTKGWEYFDDMTHSAAYETYTPNPNFADGKTMRNPVEGTVPLGYQPYLYEKNDTDRVLAGKELVNPYQPTSENIARGKQVFAVFCMNCHGDKGDGKGYLFTSGKYPFPPKSLLSDKVRKGPIGEIYHVVTVGFGVMPAHGSQVRPEDRWKVAMYVKEVLQKQ</sequence>
<evidence type="ECO:0000256" key="3">
    <source>
        <dbReference type="ARBA" id="ARBA00023004"/>
    </source>
</evidence>
<dbReference type="Pfam" id="PF13442">
    <property type="entry name" value="Cytochrome_CBB3"/>
    <property type="match status" value="1"/>
</dbReference>
<dbReference type="PANTHER" id="PTHR40394">
    <property type="entry name" value="LIPOPROTEIN-RELATED"/>
    <property type="match status" value="1"/>
</dbReference>
<dbReference type="Proteomes" id="UP001193389">
    <property type="component" value="Chromosome"/>
</dbReference>
<dbReference type="GO" id="GO:0009055">
    <property type="term" value="F:electron transfer activity"/>
    <property type="evidence" value="ECO:0007669"/>
    <property type="project" value="InterPro"/>
</dbReference>
<dbReference type="PANTHER" id="PTHR40394:SF2">
    <property type="entry name" value="QUINOL:CYTOCHROME C OXIDOREDUCTASE MEMBRANE PROTEIN"/>
    <property type="match status" value="1"/>
</dbReference>
<evidence type="ECO:0000259" key="5">
    <source>
        <dbReference type="PROSITE" id="PS51007"/>
    </source>
</evidence>
<dbReference type="GO" id="GO:0046872">
    <property type="term" value="F:metal ion binding"/>
    <property type="evidence" value="ECO:0007669"/>
    <property type="project" value="UniProtKB-KW"/>
</dbReference>
<proteinExistence type="predicted"/>
<evidence type="ECO:0000313" key="7">
    <source>
        <dbReference type="Proteomes" id="UP001193389"/>
    </source>
</evidence>
<dbReference type="Gene3D" id="1.10.760.10">
    <property type="entry name" value="Cytochrome c-like domain"/>
    <property type="match status" value="1"/>
</dbReference>
<dbReference type="InterPro" id="IPR009056">
    <property type="entry name" value="Cyt_c-like_dom"/>
</dbReference>
<name>A0A5K7SDV0_9BACT</name>
<dbReference type="KEGG" id="anf:AQPE_3619"/>
<evidence type="ECO:0000256" key="2">
    <source>
        <dbReference type="ARBA" id="ARBA00022723"/>
    </source>
</evidence>
<dbReference type="PROSITE" id="PS51257">
    <property type="entry name" value="PROKAR_LIPOPROTEIN"/>
    <property type="match status" value="1"/>
</dbReference>
<evidence type="ECO:0000256" key="4">
    <source>
        <dbReference type="PROSITE-ProRule" id="PRU00433"/>
    </source>
</evidence>
<keyword evidence="2 4" id="KW-0479">Metal-binding</keyword>
<dbReference type="SUPFAM" id="SSF46626">
    <property type="entry name" value="Cytochrome c"/>
    <property type="match status" value="1"/>
</dbReference>
<dbReference type="InterPro" id="IPR036909">
    <property type="entry name" value="Cyt_c-like_dom_sf"/>
</dbReference>
<accession>A0A5K7SDV0</accession>
<dbReference type="PROSITE" id="PS51007">
    <property type="entry name" value="CYTC"/>
    <property type="match status" value="1"/>
</dbReference>
<protein>
    <submittedName>
        <fullName evidence="6">ABC-type Fe3+ transport system protein</fullName>
    </submittedName>
</protein>
<evidence type="ECO:0000256" key="1">
    <source>
        <dbReference type="ARBA" id="ARBA00022617"/>
    </source>
</evidence>
<feature type="domain" description="Cytochrome c" evidence="5">
    <location>
        <begin position="98"/>
        <end position="185"/>
    </location>
</feature>
<reference evidence="6" key="1">
    <citation type="journal article" date="2020" name="Int. J. Syst. Evol. Microbiol.">
        <title>Aquipluma nitroreducens gen. nov. sp. nov., a novel facultatively anaerobic bacterium isolated from a freshwater lake.</title>
        <authorList>
            <person name="Watanabe M."/>
            <person name="Kojima H."/>
            <person name="Fukui M."/>
        </authorList>
    </citation>
    <scope>NUCLEOTIDE SEQUENCE</scope>
    <source>
        <strain evidence="6">MeG22</strain>
    </source>
</reference>
<dbReference type="RefSeq" id="WP_318347675.1">
    <property type="nucleotide sequence ID" value="NZ_AP018694.1"/>
</dbReference>
<dbReference type="AlphaFoldDB" id="A0A5K7SDV0"/>
<evidence type="ECO:0000313" key="6">
    <source>
        <dbReference type="EMBL" id="BBE19434.1"/>
    </source>
</evidence>
<keyword evidence="1 4" id="KW-0349">Heme</keyword>
<dbReference type="GO" id="GO:0020037">
    <property type="term" value="F:heme binding"/>
    <property type="evidence" value="ECO:0007669"/>
    <property type="project" value="InterPro"/>
</dbReference>